<gene>
    <name evidence="2" type="ORF">Airi01_063460</name>
    <name evidence="3" type="ORF">Airi02_085130</name>
</gene>
<dbReference type="InterPro" id="IPR050383">
    <property type="entry name" value="GlyoxalaseI/FosfomycinResist"/>
</dbReference>
<dbReference type="Gene3D" id="3.10.180.10">
    <property type="entry name" value="2,3-Dihydroxybiphenyl 1,2-Dioxygenase, domain 1"/>
    <property type="match status" value="1"/>
</dbReference>
<dbReference type="EMBL" id="BSTK01000017">
    <property type="protein sequence ID" value="GLY90584.1"/>
    <property type="molecule type" value="Genomic_DNA"/>
</dbReference>
<dbReference type="Proteomes" id="UP001165074">
    <property type="component" value="Unassembled WGS sequence"/>
</dbReference>
<accession>A0A9W6RLR3</accession>
<dbReference type="InterPro" id="IPR037523">
    <property type="entry name" value="VOC_core"/>
</dbReference>
<dbReference type="PANTHER" id="PTHR21366:SF31">
    <property type="entry name" value="METALLOTHIOL TRANSFERASE FOSB"/>
    <property type="match status" value="1"/>
</dbReference>
<evidence type="ECO:0000313" key="4">
    <source>
        <dbReference type="Proteomes" id="UP001165074"/>
    </source>
</evidence>
<reference evidence="3" key="2">
    <citation type="submission" date="2023-03" db="EMBL/GenBank/DDBJ databases">
        <title>Actinoallomurus iriomotensis NBRC 103684.</title>
        <authorList>
            <person name="Ichikawa N."/>
            <person name="Sato H."/>
            <person name="Tonouchi N."/>
        </authorList>
    </citation>
    <scope>NUCLEOTIDE SEQUENCE</scope>
    <source>
        <strain evidence="3">NBRC 103684</strain>
    </source>
</reference>
<evidence type="ECO:0000313" key="2">
    <source>
        <dbReference type="EMBL" id="GLY78079.1"/>
    </source>
</evidence>
<dbReference type="Pfam" id="PF00903">
    <property type="entry name" value="Glyoxalase"/>
    <property type="match status" value="1"/>
</dbReference>
<comment type="caution">
    <text evidence="2">The sequence shown here is derived from an EMBL/GenBank/DDBJ whole genome shotgun (WGS) entry which is preliminary data.</text>
</comment>
<organism evidence="2 5">
    <name type="scientific">Actinoallomurus iriomotensis</name>
    <dbReference type="NCBI Taxonomy" id="478107"/>
    <lineage>
        <taxon>Bacteria</taxon>
        <taxon>Bacillati</taxon>
        <taxon>Actinomycetota</taxon>
        <taxon>Actinomycetes</taxon>
        <taxon>Streptosporangiales</taxon>
        <taxon>Thermomonosporaceae</taxon>
        <taxon>Actinoallomurus</taxon>
    </lineage>
</organism>
<dbReference type="PANTHER" id="PTHR21366">
    <property type="entry name" value="GLYOXALASE FAMILY PROTEIN"/>
    <property type="match status" value="1"/>
</dbReference>
<evidence type="ECO:0000259" key="1">
    <source>
        <dbReference type="PROSITE" id="PS51819"/>
    </source>
</evidence>
<reference evidence="2" key="1">
    <citation type="submission" date="2023-03" db="EMBL/GenBank/DDBJ databases">
        <title>Actinoallomurus iriomotensis NBRC 103681.</title>
        <authorList>
            <person name="Ichikawa N."/>
            <person name="Sato H."/>
            <person name="Tonouchi N."/>
        </authorList>
    </citation>
    <scope>NUCLEOTIDE SEQUENCE</scope>
    <source>
        <strain evidence="2">NBRC 103681</strain>
    </source>
</reference>
<evidence type="ECO:0000313" key="3">
    <source>
        <dbReference type="EMBL" id="GLY90584.1"/>
    </source>
</evidence>
<dbReference type="Proteomes" id="UP001165135">
    <property type="component" value="Unassembled WGS sequence"/>
</dbReference>
<feature type="domain" description="VOC" evidence="1">
    <location>
        <begin position="12"/>
        <end position="163"/>
    </location>
</feature>
<dbReference type="InterPro" id="IPR004360">
    <property type="entry name" value="Glyas_Fos-R_dOase_dom"/>
</dbReference>
<keyword evidence="4" id="KW-1185">Reference proteome</keyword>
<protein>
    <submittedName>
        <fullName evidence="2">Glyoxalase</fullName>
    </submittedName>
</protein>
<evidence type="ECO:0000313" key="5">
    <source>
        <dbReference type="Proteomes" id="UP001165135"/>
    </source>
</evidence>
<dbReference type="InterPro" id="IPR029068">
    <property type="entry name" value="Glyas_Bleomycin-R_OHBP_Dase"/>
</dbReference>
<dbReference type="CDD" id="cd06587">
    <property type="entry name" value="VOC"/>
    <property type="match status" value="1"/>
</dbReference>
<dbReference type="AlphaFoldDB" id="A0A9W6RLR3"/>
<dbReference type="RefSeq" id="WP_285581576.1">
    <property type="nucleotide sequence ID" value="NZ_BSTJ01000008.1"/>
</dbReference>
<dbReference type="PROSITE" id="PS51819">
    <property type="entry name" value="VOC"/>
    <property type="match status" value="1"/>
</dbReference>
<dbReference type="SUPFAM" id="SSF54593">
    <property type="entry name" value="Glyoxalase/Bleomycin resistance protein/Dihydroxybiphenyl dioxygenase"/>
    <property type="match status" value="1"/>
</dbReference>
<sequence length="188" mass="20683">MAGRNPEFELGGINHLALVCSDMRQTIDFYSGVLGMPLIKTIELPGGMGQHFFFDCGGGDCVAFFWFPDAPDGVPGISAPPGRPEQGDLLSAVGSMNHVAFTVPPERFEEYRRRLKAKGVTVSPILNHDDSPAGIAREMYDGVFVRSFYFQDPDGILLEFACWTREFTDADVSHTPRTAADRRTPTHA</sequence>
<name>A0A9W6RLR3_9ACTN</name>
<dbReference type="EMBL" id="BSTJ01000008">
    <property type="protein sequence ID" value="GLY78079.1"/>
    <property type="molecule type" value="Genomic_DNA"/>
</dbReference>
<proteinExistence type="predicted"/>